<dbReference type="InterPro" id="IPR010099">
    <property type="entry name" value="SDR39U1"/>
</dbReference>
<gene>
    <name evidence="3" type="ORF">V9T40_010986</name>
</gene>
<organism evidence="3 4">
    <name type="scientific">Parthenolecanium corni</name>
    <dbReference type="NCBI Taxonomy" id="536013"/>
    <lineage>
        <taxon>Eukaryota</taxon>
        <taxon>Metazoa</taxon>
        <taxon>Ecdysozoa</taxon>
        <taxon>Arthropoda</taxon>
        <taxon>Hexapoda</taxon>
        <taxon>Insecta</taxon>
        <taxon>Pterygota</taxon>
        <taxon>Neoptera</taxon>
        <taxon>Paraneoptera</taxon>
        <taxon>Hemiptera</taxon>
        <taxon>Sternorrhyncha</taxon>
        <taxon>Coccoidea</taxon>
        <taxon>Coccidae</taxon>
        <taxon>Parthenolecanium</taxon>
    </lineage>
</organism>
<feature type="domain" description="NAD-dependent epimerase/dehydratase" evidence="1">
    <location>
        <begin position="5"/>
        <end position="219"/>
    </location>
</feature>
<name>A0AAN9T571_9HEMI</name>
<comment type="caution">
    <text evidence="3">The sequence shown here is derived from an EMBL/GenBank/DDBJ whole genome shotgun (WGS) entry which is preliminary data.</text>
</comment>
<evidence type="ECO:0000313" key="3">
    <source>
        <dbReference type="EMBL" id="KAK7573795.1"/>
    </source>
</evidence>
<dbReference type="AlphaFoldDB" id="A0AAN9T571"/>
<dbReference type="SUPFAM" id="SSF51735">
    <property type="entry name" value="NAD(P)-binding Rossmann-fold domains"/>
    <property type="match status" value="1"/>
</dbReference>
<evidence type="ECO:0008006" key="5">
    <source>
        <dbReference type="Google" id="ProtNLM"/>
    </source>
</evidence>
<proteinExistence type="predicted"/>
<reference evidence="3 4" key="1">
    <citation type="submission" date="2024-03" db="EMBL/GenBank/DDBJ databases">
        <title>Adaptation during the transition from Ophiocordyceps entomopathogen to insect associate is accompanied by gene loss and intensified selection.</title>
        <authorList>
            <person name="Ward C.M."/>
            <person name="Onetto C.A."/>
            <person name="Borneman A.R."/>
        </authorList>
    </citation>
    <scope>NUCLEOTIDE SEQUENCE [LARGE SCALE GENOMIC DNA]</scope>
    <source>
        <strain evidence="3">AWRI1</strain>
        <tissue evidence="3">Single Adult Female</tissue>
    </source>
</reference>
<dbReference type="Pfam" id="PF08338">
    <property type="entry name" value="DUF1731"/>
    <property type="match status" value="1"/>
</dbReference>
<accession>A0AAN9T571</accession>
<dbReference type="PANTHER" id="PTHR11092:SF0">
    <property type="entry name" value="EPIMERASE FAMILY PROTEIN SDR39U1"/>
    <property type="match status" value="1"/>
</dbReference>
<dbReference type="PANTHER" id="PTHR11092">
    <property type="entry name" value="SUGAR NUCLEOTIDE EPIMERASE RELATED"/>
    <property type="match status" value="1"/>
</dbReference>
<dbReference type="Pfam" id="PF01370">
    <property type="entry name" value="Epimerase"/>
    <property type="match status" value="1"/>
</dbReference>
<dbReference type="Proteomes" id="UP001367676">
    <property type="component" value="Unassembled WGS sequence"/>
</dbReference>
<keyword evidence="4" id="KW-1185">Reference proteome</keyword>
<evidence type="ECO:0000259" key="1">
    <source>
        <dbReference type="Pfam" id="PF01370"/>
    </source>
</evidence>
<feature type="domain" description="DUF1731" evidence="2">
    <location>
        <begin position="250"/>
        <end position="294"/>
    </location>
</feature>
<dbReference type="Gene3D" id="3.40.50.720">
    <property type="entry name" value="NAD(P)-binding Rossmann-like Domain"/>
    <property type="match status" value="1"/>
</dbReference>
<dbReference type="NCBIfam" id="TIGR01777">
    <property type="entry name" value="yfcH"/>
    <property type="match status" value="1"/>
</dbReference>
<dbReference type="InterPro" id="IPR013549">
    <property type="entry name" value="DUF1731"/>
</dbReference>
<sequence length="306" mass="34137">MSRRVLIGGGTGFIGSTLKQFLKNRGYVVTVISRTPGKNRLTWNDIAQNGIPDDTFAAVNVAGENVLNPLRRFNDDFKNAIFESRIKTTSLLANAIRDAKTKPEAFICMSGVGIYKPDKEKLYDENTDVSESFDYISKLAHEWEKASETSSDVRKVILRSGVVLGRNGGMILQTYLQFYFGFGTWFGSGSQYFPWIHLHDLCRLIIFSIENNQVNGVVNAVAPEIITNKTFAKTFASAMNRPALLPTLGIVCKLVFGAERAVMILEGQQVIPSKAMEYKFPYLYPTIQKACAELAPFNYVPPSLTY</sequence>
<dbReference type="EMBL" id="JBBCAQ010000037">
    <property type="protein sequence ID" value="KAK7573795.1"/>
    <property type="molecule type" value="Genomic_DNA"/>
</dbReference>
<evidence type="ECO:0000313" key="4">
    <source>
        <dbReference type="Proteomes" id="UP001367676"/>
    </source>
</evidence>
<dbReference type="InterPro" id="IPR036291">
    <property type="entry name" value="NAD(P)-bd_dom_sf"/>
</dbReference>
<dbReference type="InterPro" id="IPR001509">
    <property type="entry name" value="Epimerase_deHydtase"/>
</dbReference>
<evidence type="ECO:0000259" key="2">
    <source>
        <dbReference type="Pfam" id="PF08338"/>
    </source>
</evidence>
<protein>
    <recommendedName>
        <fullName evidence="5">Epimerase family protein SDR39U1</fullName>
    </recommendedName>
</protein>